<dbReference type="GO" id="GO:0004497">
    <property type="term" value="F:monooxygenase activity"/>
    <property type="evidence" value="ECO:0007669"/>
    <property type="project" value="UniProtKB-KW"/>
</dbReference>
<evidence type="ECO:0000256" key="7">
    <source>
        <dbReference type="ARBA" id="ARBA00023004"/>
    </source>
</evidence>
<dbReference type="AlphaFoldDB" id="A0AAW0C5F6"/>
<evidence type="ECO:0000256" key="4">
    <source>
        <dbReference type="ARBA" id="ARBA00022617"/>
    </source>
</evidence>
<accession>A0AAW0C5F6</accession>
<gene>
    <name evidence="9" type="ORF">VNI00_012285</name>
</gene>
<dbReference type="SUPFAM" id="SSF48264">
    <property type="entry name" value="Cytochrome P450"/>
    <property type="match status" value="1"/>
</dbReference>
<dbReference type="PANTHER" id="PTHR46300">
    <property type="entry name" value="P450, PUTATIVE (EUROFUNG)-RELATED-RELATED"/>
    <property type="match status" value="1"/>
</dbReference>
<organism evidence="9 10">
    <name type="scientific">Paramarasmius palmivorus</name>
    <dbReference type="NCBI Taxonomy" id="297713"/>
    <lineage>
        <taxon>Eukaryota</taxon>
        <taxon>Fungi</taxon>
        <taxon>Dikarya</taxon>
        <taxon>Basidiomycota</taxon>
        <taxon>Agaricomycotina</taxon>
        <taxon>Agaricomycetes</taxon>
        <taxon>Agaricomycetidae</taxon>
        <taxon>Agaricales</taxon>
        <taxon>Marasmiineae</taxon>
        <taxon>Marasmiaceae</taxon>
        <taxon>Paramarasmius</taxon>
    </lineage>
</organism>
<evidence type="ECO:0000256" key="5">
    <source>
        <dbReference type="ARBA" id="ARBA00022723"/>
    </source>
</evidence>
<evidence type="ECO:0000313" key="10">
    <source>
        <dbReference type="Proteomes" id="UP001383192"/>
    </source>
</evidence>
<evidence type="ECO:0000256" key="6">
    <source>
        <dbReference type="ARBA" id="ARBA00023002"/>
    </source>
</evidence>
<dbReference type="EMBL" id="JAYKXP010000056">
    <property type="protein sequence ID" value="KAK7034643.1"/>
    <property type="molecule type" value="Genomic_DNA"/>
</dbReference>
<comment type="cofactor">
    <cofactor evidence="1">
        <name>heme</name>
        <dbReference type="ChEBI" id="CHEBI:30413"/>
    </cofactor>
</comment>
<dbReference type="GO" id="GO:0005506">
    <property type="term" value="F:iron ion binding"/>
    <property type="evidence" value="ECO:0007669"/>
    <property type="project" value="InterPro"/>
</dbReference>
<keyword evidence="10" id="KW-1185">Reference proteome</keyword>
<sequence>MKHGEQWRIRRRLFDQMFNPTASRSYHYQEARATRNLLKKLLNKPDELLSHLRHHAATIILSIAYGIEILPENDPHVAIAEQGVHAIIIAARPGAFLVESIPILRYVPAWVPGAGWRRQAEAWYQVTKSMINLPFGAAKEKIAQGTILPSFTSLCHQKYQESHDPAYHEELVRDVAGTMYSAGADTTVSTLATFFLAMLANPEAQKKGQAEIDRVIKAGHLPDFPDQDSLPYISAIIKETFRWQNVLPMGT</sequence>
<keyword evidence="6" id="KW-0560">Oxidoreductase</keyword>
<dbReference type="Proteomes" id="UP001383192">
    <property type="component" value="Unassembled WGS sequence"/>
</dbReference>
<keyword evidence="7" id="KW-0408">Iron</keyword>
<reference evidence="9 10" key="1">
    <citation type="submission" date="2024-01" db="EMBL/GenBank/DDBJ databases">
        <title>A draft genome for a cacao thread blight-causing isolate of Paramarasmius palmivorus.</title>
        <authorList>
            <person name="Baruah I.K."/>
            <person name="Bukari Y."/>
            <person name="Amoako-Attah I."/>
            <person name="Meinhardt L.W."/>
            <person name="Bailey B.A."/>
            <person name="Cohen S.P."/>
        </authorList>
    </citation>
    <scope>NUCLEOTIDE SEQUENCE [LARGE SCALE GENOMIC DNA]</scope>
    <source>
        <strain evidence="9 10">GH-12</strain>
    </source>
</reference>
<dbReference type="InterPro" id="IPR002401">
    <property type="entry name" value="Cyt_P450_E_grp-I"/>
</dbReference>
<evidence type="ECO:0000313" key="9">
    <source>
        <dbReference type="EMBL" id="KAK7034643.1"/>
    </source>
</evidence>
<dbReference type="InterPro" id="IPR001128">
    <property type="entry name" value="Cyt_P450"/>
</dbReference>
<evidence type="ECO:0008006" key="11">
    <source>
        <dbReference type="Google" id="ProtNLM"/>
    </source>
</evidence>
<evidence type="ECO:0000256" key="2">
    <source>
        <dbReference type="ARBA" id="ARBA00005179"/>
    </source>
</evidence>
<dbReference type="GO" id="GO:0020037">
    <property type="term" value="F:heme binding"/>
    <property type="evidence" value="ECO:0007669"/>
    <property type="project" value="InterPro"/>
</dbReference>
<dbReference type="InterPro" id="IPR036396">
    <property type="entry name" value="Cyt_P450_sf"/>
</dbReference>
<name>A0AAW0C5F6_9AGAR</name>
<dbReference type="PRINTS" id="PR00463">
    <property type="entry name" value="EP450I"/>
</dbReference>
<dbReference type="InterPro" id="IPR050364">
    <property type="entry name" value="Cytochrome_P450_fung"/>
</dbReference>
<comment type="caution">
    <text evidence="9">The sequence shown here is derived from an EMBL/GenBank/DDBJ whole genome shotgun (WGS) entry which is preliminary data.</text>
</comment>
<dbReference type="PANTHER" id="PTHR46300:SF7">
    <property type="entry name" value="P450, PUTATIVE (EUROFUNG)-RELATED"/>
    <property type="match status" value="1"/>
</dbReference>
<keyword evidence="4" id="KW-0349">Heme</keyword>
<comment type="similarity">
    <text evidence="3">Belongs to the cytochrome P450 family.</text>
</comment>
<keyword evidence="8" id="KW-0503">Monooxygenase</keyword>
<keyword evidence="5" id="KW-0479">Metal-binding</keyword>
<evidence type="ECO:0000256" key="8">
    <source>
        <dbReference type="ARBA" id="ARBA00023033"/>
    </source>
</evidence>
<dbReference type="Gene3D" id="1.10.630.10">
    <property type="entry name" value="Cytochrome P450"/>
    <property type="match status" value="1"/>
</dbReference>
<comment type="pathway">
    <text evidence="2">Secondary metabolite biosynthesis.</text>
</comment>
<evidence type="ECO:0000256" key="3">
    <source>
        <dbReference type="ARBA" id="ARBA00010617"/>
    </source>
</evidence>
<evidence type="ECO:0000256" key="1">
    <source>
        <dbReference type="ARBA" id="ARBA00001971"/>
    </source>
</evidence>
<proteinExistence type="inferred from homology"/>
<dbReference type="GO" id="GO:0016705">
    <property type="term" value="F:oxidoreductase activity, acting on paired donors, with incorporation or reduction of molecular oxygen"/>
    <property type="evidence" value="ECO:0007669"/>
    <property type="project" value="InterPro"/>
</dbReference>
<protein>
    <recommendedName>
        <fullName evidence="11">Cytochrome P450</fullName>
    </recommendedName>
</protein>
<dbReference type="Pfam" id="PF00067">
    <property type="entry name" value="p450"/>
    <property type="match status" value="1"/>
</dbReference>